<sequence>MYEPIRLNKEGHLPPQFDVAHDLCFVLHDLMAQLIVDGMRAGLFHARFDAKSDDERVSLEESESVLDWLHQTGRVEERTKVLVSMVFPAVLSDMMHCIYEALECSRKGKLALAFMLIRKPLQESLYVLESIFVDRLGFSGKLSDDPLKLRPQNAGGIDGHAQRIQAVLDKISDGIRFSAEYIARLRYDKKSDDSFDGVCNKAMHLFTEHSAIRTEKLNVNFIFSDNEAMISQWSYLYGRLPYLMLYMLSLVEHIATEFASSSPSYRDDIDRRISAYLIMTWAAMEERYRSPPINIAAALSSEWLKAHCADNGYSHPNGYAHFDRMAKTGAFPEESEEDVKLRSSIYEQIATYSRDRPSSAQLFERYDAGENIPSGVMPHAVVSRIIDGTPPLKAWREHLGLTQEEMRVQMGVSRSTYQRYERLQRLTLAVRESAAVVMGINAAFLDP</sequence>
<evidence type="ECO:0000259" key="1">
    <source>
        <dbReference type="PROSITE" id="PS50943"/>
    </source>
</evidence>
<organism evidence="2 3">
    <name type="scientific">Paraburkholderia caledonica</name>
    <dbReference type="NCBI Taxonomy" id="134536"/>
    <lineage>
        <taxon>Bacteria</taxon>
        <taxon>Pseudomonadati</taxon>
        <taxon>Pseudomonadota</taxon>
        <taxon>Betaproteobacteria</taxon>
        <taxon>Burkholderiales</taxon>
        <taxon>Burkholderiaceae</taxon>
        <taxon>Paraburkholderia</taxon>
    </lineage>
</organism>
<accession>A0AB73IEP0</accession>
<dbReference type="GO" id="GO:0003677">
    <property type="term" value="F:DNA binding"/>
    <property type="evidence" value="ECO:0007669"/>
    <property type="project" value="UniProtKB-KW"/>
</dbReference>
<dbReference type="PROSITE" id="PS50943">
    <property type="entry name" value="HTH_CROC1"/>
    <property type="match status" value="1"/>
</dbReference>
<evidence type="ECO:0000313" key="3">
    <source>
        <dbReference type="Proteomes" id="UP001229486"/>
    </source>
</evidence>
<dbReference type="CDD" id="cd00093">
    <property type="entry name" value="HTH_XRE"/>
    <property type="match status" value="1"/>
</dbReference>
<dbReference type="Gene3D" id="1.10.260.40">
    <property type="entry name" value="lambda repressor-like DNA-binding domains"/>
    <property type="match status" value="1"/>
</dbReference>
<keyword evidence="2" id="KW-0238">DNA-binding</keyword>
<dbReference type="InterPro" id="IPR010982">
    <property type="entry name" value="Lambda_DNA-bd_dom_sf"/>
</dbReference>
<dbReference type="Proteomes" id="UP001229486">
    <property type="component" value="Unassembled WGS sequence"/>
</dbReference>
<dbReference type="Pfam" id="PF01381">
    <property type="entry name" value="HTH_3"/>
    <property type="match status" value="1"/>
</dbReference>
<proteinExistence type="predicted"/>
<dbReference type="InterPro" id="IPR001387">
    <property type="entry name" value="Cro/C1-type_HTH"/>
</dbReference>
<dbReference type="AlphaFoldDB" id="A0AB73IEP0"/>
<name>A0AB73IEP0_9BURK</name>
<gene>
    <name evidence="2" type="ORF">J2793_003055</name>
</gene>
<dbReference type="SUPFAM" id="SSF47413">
    <property type="entry name" value="lambda repressor-like DNA-binding domains"/>
    <property type="match status" value="1"/>
</dbReference>
<dbReference type="SMART" id="SM00530">
    <property type="entry name" value="HTH_XRE"/>
    <property type="match status" value="1"/>
</dbReference>
<reference evidence="2" key="1">
    <citation type="submission" date="2023-07" db="EMBL/GenBank/DDBJ databases">
        <title>Sorghum-associated microbial communities from plants grown in Nebraska, USA.</title>
        <authorList>
            <person name="Schachtman D."/>
        </authorList>
    </citation>
    <scope>NUCLEOTIDE SEQUENCE</scope>
    <source>
        <strain evidence="2">DS1061</strain>
    </source>
</reference>
<evidence type="ECO:0000313" key="2">
    <source>
        <dbReference type="EMBL" id="MDP9647609.1"/>
    </source>
</evidence>
<feature type="domain" description="HTH cro/C1-type" evidence="1">
    <location>
        <begin position="392"/>
        <end position="445"/>
    </location>
</feature>
<dbReference type="RefSeq" id="WP_392393850.1">
    <property type="nucleotide sequence ID" value="NZ_JAURTK010000003.1"/>
</dbReference>
<dbReference type="EMBL" id="JAURTK010000003">
    <property type="protein sequence ID" value="MDP9647609.1"/>
    <property type="molecule type" value="Genomic_DNA"/>
</dbReference>
<protein>
    <submittedName>
        <fullName evidence="2">DNA-binding XRE family transcriptional regulator</fullName>
    </submittedName>
</protein>
<comment type="caution">
    <text evidence="2">The sequence shown here is derived from an EMBL/GenBank/DDBJ whole genome shotgun (WGS) entry which is preliminary data.</text>
</comment>